<reference evidence="1" key="1">
    <citation type="submission" date="2014-11" db="EMBL/GenBank/DDBJ databases">
        <authorList>
            <person name="Amaro Gonzalez C."/>
        </authorList>
    </citation>
    <scope>NUCLEOTIDE SEQUENCE</scope>
</reference>
<dbReference type="AlphaFoldDB" id="A0A0E9XEN7"/>
<accession>A0A0E9XEN7</accession>
<protein>
    <submittedName>
        <fullName evidence="1">Uncharacterized protein</fullName>
    </submittedName>
</protein>
<organism evidence="1">
    <name type="scientific">Anguilla anguilla</name>
    <name type="common">European freshwater eel</name>
    <name type="synonym">Muraena anguilla</name>
    <dbReference type="NCBI Taxonomy" id="7936"/>
    <lineage>
        <taxon>Eukaryota</taxon>
        <taxon>Metazoa</taxon>
        <taxon>Chordata</taxon>
        <taxon>Craniata</taxon>
        <taxon>Vertebrata</taxon>
        <taxon>Euteleostomi</taxon>
        <taxon>Actinopterygii</taxon>
        <taxon>Neopterygii</taxon>
        <taxon>Teleostei</taxon>
        <taxon>Anguilliformes</taxon>
        <taxon>Anguillidae</taxon>
        <taxon>Anguilla</taxon>
    </lineage>
</organism>
<reference evidence="1" key="2">
    <citation type="journal article" date="2015" name="Fish Shellfish Immunol.">
        <title>Early steps in the European eel (Anguilla anguilla)-Vibrio vulnificus interaction in the gills: Role of the RtxA13 toxin.</title>
        <authorList>
            <person name="Callol A."/>
            <person name="Pajuelo D."/>
            <person name="Ebbesson L."/>
            <person name="Teles M."/>
            <person name="MacKenzie S."/>
            <person name="Amaro C."/>
        </authorList>
    </citation>
    <scope>NUCLEOTIDE SEQUENCE</scope>
</reference>
<dbReference type="EMBL" id="GBXM01007365">
    <property type="protein sequence ID" value="JAI01213.1"/>
    <property type="molecule type" value="Transcribed_RNA"/>
</dbReference>
<name>A0A0E9XEN7_ANGAN</name>
<sequence length="26" mass="3015">MCINKRHSLISVNLSLLNHRIPQSCH</sequence>
<evidence type="ECO:0000313" key="1">
    <source>
        <dbReference type="EMBL" id="JAI01213.1"/>
    </source>
</evidence>
<proteinExistence type="predicted"/>